<feature type="compositionally biased region" description="Polar residues" evidence="1">
    <location>
        <begin position="91"/>
        <end position="102"/>
    </location>
</feature>
<sequence length="102" mass="11317">MALGAGATIALVIVGCGAFVCCLGAIGWFYRREDPNERGTNYGWRPSNDQGDYMREIRQKNHKGLFHVARYHDRASSSQGSQSHYSRSHYTSASRSEAMSAV</sequence>
<gene>
    <name evidence="3" type="ORF">M436DRAFT_36844</name>
</gene>
<accession>A0A074WWZ8</accession>
<keyword evidence="2" id="KW-1133">Transmembrane helix</keyword>
<evidence type="ECO:0000256" key="1">
    <source>
        <dbReference type="SAM" id="MobiDB-lite"/>
    </source>
</evidence>
<dbReference type="HOGENOM" id="CLU_2276926_0_0_1"/>
<evidence type="ECO:0000313" key="4">
    <source>
        <dbReference type="Proteomes" id="UP000027730"/>
    </source>
</evidence>
<feature type="region of interest" description="Disordered" evidence="1">
    <location>
        <begin position="73"/>
        <end position="102"/>
    </location>
</feature>
<dbReference type="AlphaFoldDB" id="A0A074WWZ8"/>
<feature type="compositionally biased region" description="Low complexity" evidence="1">
    <location>
        <begin position="76"/>
        <end position="90"/>
    </location>
</feature>
<proteinExistence type="predicted"/>
<dbReference type="RefSeq" id="XP_013431933.1">
    <property type="nucleotide sequence ID" value="XM_013576479.1"/>
</dbReference>
<evidence type="ECO:0000256" key="2">
    <source>
        <dbReference type="SAM" id="Phobius"/>
    </source>
</evidence>
<dbReference type="EMBL" id="KL584702">
    <property type="protein sequence ID" value="KEQ77750.1"/>
    <property type="molecule type" value="Genomic_DNA"/>
</dbReference>
<keyword evidence="4" id="KW-1185">Reference proteome</keyword>
<reference evidence="3 4" key="1">
    <citation type="journal article" date="2014" name="BMC Genomics">
        <title>Genome sequencing of four Aureobasidium pullulans varieties: biotechnological potential, stress tolerance, and description of new species.</title>
        <authorList>
            <person name="Gostin Ar C."/>
            <person name="Ohm R.A."/>
            <person name="Kogej T."/>
            <person name="Sonjak S."/>
            <person name="Turk M."/>
            <person name="Zajc J."/>
            <person name="Zalar P."/>
            <person name="Grube M."/>
            <person name="Sun H."/>
            <person name="Han J."/>
            <person name="Sharma A."/>
            <person name="Chiniquy J."/>
            <person name="Ngan C.Y."/>
            <person name="Lipzen A."/>
            <person name="Barry K."/>
            <person name="Grigoriev I.V."/>
            <person name="Gunde-Cimerman N."/>
        </authorList>
    </citation>
    <scope>NUCLEOTIDE SEQUENCE [LARGE SCALE GENOMIC DNA]</scope>
    <source>
        <strain evidence="3 4">CBS 147.97</strain>
    </source>
</reference>
<dbReference type="OrthoDB" id="3903136at2759"/>
<dbReference type="GeneID" id="25408710"/>
<keyword evidence="2" id="KW-0472">Membrane</keyword>
<evidence type="ECO:0000313" key="3">
    <source>
        <dbReference type="EMBL" id="KEQ77750.1"/>
    </source>
</evidence>
<keyword evidence="2" id="KW-0812">Transmembrane</keyword>
<name>A0A074WWZ8_9PEZI</name>
<organism evidence="3 4">
    <name type="scientific">Aureobasidium namibiae CBS 147.97</name>
    <dbReference type="NCBI Taxonomy" id="1043004"/>
    <lineage>
        <taxon>Eukaryota</taxon>
        <taxon>Fungi</taxon>
        <taxon>Dikarya</taxon>
        <taxon>Ascomycota</taxon>
        <taxon>Pezizomycotina</taxon>
        <taxon>Dothideomycetes</taxon>
        <taxon>Dothideomycetidae</taxon>
        <taxon>Dothideales</taxon>
        <taxon>Saccotheciaceae</taxon>
        <taxon>Aureobasidium</taxon>
    </lineage>
</organism>
<feature type="transmembrane region" description="Helical" evidence="2">
    <location>
        <begin position="6"/>
        <end position="30"/>
    </location>
</feature>
<dbReference type="Proteomes" id="UP000027730">
    <property type="component" value="Unassembled WGS sequence"/>
</dbReference>
<protein>
    <submittedName>
        <fullName evidence="3">Uncharacterized protein</fullName>
    </submittedName>
</protein>